<dbReference type="InterPro" id="IPR029039">
    <property type="entry name" value="Flavoprotein-like_sf"/>
</dbReference>
<dbReference type="RefSeq" id="WP_066083601.1">
    <property type="nucleotide sequence ID" value="NZ_LRVM01000001.1"/>
</dbReference>
<evidence type="ECO:0000259" key="4">
    <source>
        <dbReference type="Pfam" id="PF03358"/>
    </source>
</evidence>
<keyword evidence="3" id="KW-0472">Membrane</keyword>
<feature type="transmembrane region" description="Helical" evidence="3">
    <location>
        <begin position="471"/>
        <end position="489"/>
    </location>
</feature>
<dbReference type="GO" id="GO:0016491">
    <property type="term" value="F:oxidoreductase activity"/>
    <property type="evidence" value="ECO:0007669"/>
    <property type="project" value="UniProtKB-KW"/>
</dbReference>
<gene>
    <name evidence="5" type="primary">sgcG</name>
    <name evidence="5" type="ORF">CLNEO_02120</name>
</gene>
<feature type="transmembrane region" description="Helical" evidence="3">
    <location>
        <begin position="495"/>
        <end position="517"/>
    </location>
</feature>
<dbReference type="SUPFAM" id="SSF52218">
    <property type="entry name" value="Flavoproteins"/>
    <property type="match status" value="1"/>
</dbReference>
<dbReference type="AlphaFoldDB" id="A0A136WHU6"/>
<keyword evidence="5" id="KW-0560">Oxidoreductase</keyword>
<keyword evidence="1" id="KW-0285">Flavoprotein</keyword>
<keyword evidence="2" id="KW-0288">FMN</keyword>
<name>A0A136WHU6_9FIRM</name>
<dbReference type="SUPFAM" id="SSF55718">
    <property type="entry name" value="SCP-like"/>
    <property type="match status" value="1"/>
</dbReference>
<evidence type="ECO:0000256" key="2">
    <source>
        <dbReference type="ARBA" id="ARBA00022643"/>
    </source>
</evidence>
<dbReference type="Pfam" id="PF03358">
    <property type="entry name" value="FMN_red"/>
    <property type="match status" value="1"/>
</dbReference>
<feature type="transmembrane region" description="Helical" evidence="3">
    <location>
        <begin position="377"/>
        <end position="394"/>
    </location>
</feature>
<accession>A0A136WHU6</accession>
<protein>
    <submittedName>
        <fullName evidence="5">2-amino-4-deoxychorismate dehydrogenase</fullName>
        <ecNumber evidence="5">1.3.99.24</ecNumber>
    </submittedName>
</protein>
<dbReference type="EMBL" id="LRVM01000001">
    <property type="protein sequence ID" value="KXL54115.1"/>
    <property type="molecule type" value="Genomic_DNA"/>
</dbReference>
<dbReference type="Proteomes" id="UP000070539">
    <property type="component" value="Unassembled WGS sequence"/>
</dbReference>
<comment type="caution">
    <text evidence="5">The sequence shown here is derived from an EMBL/GenBank/DDBJ whole genome shotgun (WGS) entry which is preliminary data.</text>
</comment>
<evidence type="ECO:0000313" key="6">
    <source>
        <dbReference type="Proteomes" id="UP000070539"/>
    </source>
</evidence>
<dbReference type="PANTHER" id="PTHR43278">
    <property type="entry name" value="NAD(P)H-DEPENDENT FMN-CONTAINING OXIDOREDUCTASE YWQN-RELATED"/>
    <property type="match status" value="1"/>
</dbReference>
<dbReference type="Gene3D" id="3.40.50.360">
    <property type="match status" value="1"/>
</dbReference>
<keyword evidence="3" id="KW-1133">Transmembrane helix</keyword>
<evidence type="ECO:0000313" key="5">
    <source>
        <dbReference type="EMBL" id="KXL54115.1"/>
    </source>
</evidence>
<dbReference type="PATRIC" id="fig|36847.3.peg.262"/>
<dbReference type="PANTHER" id="PTHR43278:SF2">
    <property type="entry name" value="IRON-SULFUR FLAVOPROTEIN"/>
    <property type="match status" value="1"/>
</dbReference>
<keyword evidence="3" id="KW-0812">Transmembrane</keyword>
<dbReference type="EC" id="1.3.99.24" evidence="5"/>
<sequence length="528" mass="58798">MKVLVFNGSPKGEHSNTMHLTRAFLKGAAWTDAEIVDVANANVKGCLGCFACWNKTPGKCIINDGMAEILDKIIAADVIVWSFPLYYFSVPGGLKNLIDRQLPLNLPFMAEGVESGGHPSRYDLSRQKHIVISTCGFWSSKGNYDGVISMFDHFCGKGNYTAILCGQGELFSVPELKNRIDTYLEIVCRGGAEYAAGGIRVETQGALEEPLYPRDVFEKMADASWGITKGEDAKVPAEESLRFTVQMAALYRPDGMERVLEFHYTDIQKTYQILLTKEGSNVITDGFRPYTTRIETPYSLWRSISRNEISGQDALFQRLYTVRGDFSLMLKWDELFGAYIPAQPSPADPQRKTNMLIFLVPWIVIWTVIAINPIIGSAAGIVVTTLVTLLWLVFRPVVFEQVSVPIVAGLSLAVLLGGDIRLIVSASYFIFGLLWIVGAFTKIPLTAHYSAENYGKERAFANRLFIKTNRILTAAWGGLYLVTAVWTYILMGTGFSPYIGAINSVLPVLMGIYTAWFQKWYPARWARG</sequence>
<feature type="domain" description="NADPH-dependent FMN reductase-like" evidence="4">
    <location>
        <begin position="1"/>
        <end position="100"/>
    </location>
</feature>
<dbReference type="InterPro" id="IPR051796">
    <property type="entry name" value="ISF_SsuE-like"/>
</dbReference>
<organism evidence="5 6">
    <name type="scientific">Anaerotignum neopropionicum</name>
    <dbReference type="NCBI Taxonomy" id="36847"/>
    <lineage>
        <taxon>Bacteria</taxon>
        <taxon>Bacillati</taxon>
        <taxon>Bacillota</taxon>
        <taxon>Clostridia</taxon>
        <taxon>Lachnospirales</taxon>
        <taxon>Anaerotignaceae</taxon>
        <taxon>Anaerotignum</taxon>
    </lineage>
</organism>
<proteinExistence type="predicted"/>
<feature type="transmembrane region" description="Helical" evidence="3">
    <location>
        <begin position="406"/>
        <end position="424"/>
    </location>
</feature>
<evidence type="ECO:0000256" key="1">
    <source>
        <dbReference type="ARBA" id="ARBA00022630"/>
    </source>
</evidence>
<reference evidence="5 6" key="1">
    <citation type="submission" date="2016-01" db="EMBL/GenBank/DDBJ databases">
        <title>Genome sequence of Clostridium neopropionicum X4, DSM-3847.</title>
        <authorList>
            <person name="Poehlein A."/>
            <person name="Beck M.H."/>
            <person name="Bengelsdorf F.R."/>
            <person name="Daniel R."/>
            <person name="Duerre P."/>
        </authorList>
    </citation>
    <scope>NUCLEOTIDE SEQUENCE [LARGE SCALE GENOMIC DNA]</scope>
    <source>
        <strain evidence="5 6">DSM-3847</strain>
    </source>
</reference>
<dbReference type="OrthoDB" id="9805976at2"/>
<keyword evidence="6" id="KW-1185">Reference proteome</keyword>
<dbReference type="InterPro" id="IPR005025">
    <property type="entry name" value="FMN_Rdtase-like_dom"/>
</dbReference>
<evidence type="ECO:0000256" key="3">
    <source>
        <dbReference type="SAM" id="Phobius"/>
    </source>
</evidence>
<dbReference type="InterPro" id="IPR036527">
    <property type="entry name" value="SCP2_sterol-bd_dom_sf"/>
</dbReference>
<dbReference type="STRING" id="36847.CLNEO_02120"/>
<dbReference type="Gene3D" id="3.30.1050.10">
    <property type="entry name" value="SCP2 sterol-binding domain"/>
    <property type="match status" value="1"/>
</dbReference>
<feature type="transmembrane region" description="Helical" evidence="3">
    <location>
        <begin position="430"/>
        <end position="451"/>
    </location>
</feature>